<evidence type="ECO:0000313" key="3">
    <source>
        <dbReference type="Proteomes" id="UP001369736"/>
    </source>
</evidence>
<feature type="region of interest" description="Disordered" evidence="1">
    <location>
        <begin position="1"/>
        <end position="64"/>
    </location>
</feature>
<comment type="caution">
    <text evidence="2">The sequence shown here is derived from an EMBL/GenBank/DDBJ whole genome shotgun (WGS) entry which is preliminary data.</text>
</comment>
<feature type="compositionally biased region" description="Basic and acidic residues" evidence="1">
    <location>
        <begin position="28"/>
        <end position="43"/>
    </location>
</feature>
<dbReference type="RefSeq" id="WP_337699481.1">
    <property type="nucleotide sequence ID" value="NZ_JBBEGM010000001.1"/>
</dbReference>
<gene>
    <name evidence="2" type="ORF">WCD58_03385</name>
</gene>
<dbReference type="Proteomes" id="UP001369736">
    <property type="component" value="Unassembled WGS sequence"/>
</dbReference>
<name>A0ABU8LZG2_9PSEU</name>
<evidence type="ECO:0000256" key="1">
    <source>
        <dbReference type="SAM" id="MobiDB-lite"/>
    </source>
</evidence>
<dbReference type="EMBL" id="JBBEGM010000001">
    <property type="protein sequence ID" value="MEJ2860181.1"/>
    <property type="molecule type" value="Genomic_DNA"/>
</dbReference>
<proteinExistence type="predicted"/>
<protein>
    <submittedName>
        <fullName evidence="2">Uncharacterized protein</fullName>
    </submittedName>
</protein>
<keyword evidence="3" id="KW-1185">Reference proteome</keyword>
<sequence length="64" mass="6580">MRAPSPSPRSGRRRLTGGESALSMLQDLPHRPRRDGLGPDRGRTGAGPADGDAESDSPGPSTAS</sequence>
<reference evidence="2 3" key="1">
    <citation type="submission" date="2024-03" db="EMBL/GenBank/DDBJ databases">
        <title>Actinomycetospora sp. OC33-EN07, a novel actinomycete isolated from wild orchid (Aerides multiflora).</title>
        <authorList>
            <person name="Suriyachadkun C."/>
        </authorList>
    </citation>
    <scope>NUCLEOTIDE SEQUENCE [LARGE SCALE GENOMIC DNA]</scope>
    <source>
        <strain evidence="2 3">OC33-EN07</strain>
    </source>
</reference>
<accession>A0ABU8LZG2</accession>
<evidence type="ECO:0000313" key="2">
    <source>
        <dbReference type="EMBL" id="MEJ2860181.1"/>
    </source>
</evidence>
<organism evidence="2 3">
    <name type="scientific">Actinomycetospora flava</name>
    <dbReference type="NCBI Taxonomy" id="3129232"/>
    <lineage>
        <taxon>Bacteria</taxon>
        <taxon>Bacillati</taxon>
        <taxon>Actinomycetota</taxon>
        <taxon>Actinomycetes</taxon>
        <taxon>Pseudonocardiales</taxon>
        <taxon>Pseudonocardiaceae</taxon>
        <taxon>Actinomycetospora</taxon>
    </lineage>
</organism>